<dbReference type="EMBL" id="BART01002700">
    <property type="protein sequence ID" value="GAG66442.1"/>
    <property type="molecule type" value="Genomic_DNA"/>
</dbReference>
<sequence length="94" mass="10747">MNICTVCGKALKTCTCEPTLSHDCLEAVPAWGVRLMEIVDMLEELVSTIDLRYACVTKELKERVAKLEHIIELHFEDHPPVELELEPTPWEDLD</sequence>
<gene>
    <name evidence="1" type="ORF">S01H4_08031</name>
</gene>
<dbReference type="AlphaFoldDB" id="X1A8L8"/>
<proteinExistence type="predicted"/>
<accession>X1A8L8</accession>
<name>X1A8L8_9ZZZZ</name>
<evidence type="ECO:0000313" key="1">
    <source>
        <dbReference type="EMBL" id="GAG66442.1"/>
    </source>
</evidence>
<comment type="caution">
    <text evidence="1">The sequence shown here is derived from an EMBL/GenBank/DDBJ whole genome shotgun (WGS) entry which is preliminary data.</text>
</comment>
<reference evidence="1" key="1">
    <citation type="journal article" date="2014" name="Front. Microbiol.">
        <title>High frequency of phylogenetically diverse reductive dehalogenase-homologous genes in deep subseafloor sedimentary metagenomes.</title>
        <authorList>
            <person name="Kawai M."/>
            <person name="Futagami T."/>
            <person name="Toyoda A."/>
            <person name="Takaki Y."/>
            <person name="Nishi S."/>
            <person name="Hori S."/>
            <person name="Arai W."/>
            <person name="Tsubouchi T."/>
            <person name="Morono Y."/>
            <person name="Uchiyama I."/>
            <person name="Ito T."/>
            <person name="Fujiyama A."/>
            <person name="Inagaki F."/>
            <person name="Takami H."/>
        </authorList>
    </citation>
    <scope>NUCLEOTIDE SEQUENCE</scope>
    <source>
        <strain evidence="1">Expedition CK06-06</strain>
    </source>
</reference>
<protein>
    <submittedName>
        <fullName evidence="1">Uncharacterized protein</fullName>
    </submittedName>
</protein>
<organism evidence="1">
    <name type="scientific">marine sediment metagenome</name>
    <dbReference type="NCBI Taxonomy" id="412755"/>
    <lineage>
        <taxon>unclassified sequences</taxon>
        <taxon>metagenomes</taxon>
        <taxon>ecological metagenomes</taxon>
    </lineage>
</organism>